<accession>R6WV18</accession>
<proteinExistence type="predicted"/>
<dbReference type="GO" id="GO:0019867">
    <property type="term" value="C:outer membrane"/>
    <property type="evidence" value="ECO:0007669"/>
    <property type="project" value="InterPro"/>
</dbReference>
<dbReference type="EMBL" id="CBGL010000048">
    <property type="protein sequence ID" value="CDD10769.1"/>
    <property type="molecule type" value="Genomic_DNA"/>
</dbReference>
<dbReference type="InterPro" id="IPR005546">
    <property type="entry name" value="Autotransporte_beta"/>
</dbReference>
<dbReference type="PANTHER" id="PTHR35037:SF3">
    <property type="entry name" value="C-TERMINAL REGION OF AIDA-LIKE PROTEIN"/>
    <property type="match status" value="1"/>
</dbReference>
<protein>
    <submittedName>
        <fullName evidence="2">Putative autotransporter</fullName>
    </submittedName>
</protein>
<evidence type="ECO:0000313" key="2">
    <source>
        <dbReference type="EMBL" id="CDD10769.1"/>
    </source>
</evidence>
<dbReference type="InterPro" id="IPR036709">
    <property type="entry name" value="Autotransporte_beta_dom_sf"/>
</dbReference>
<dbReference type="PROSITE" id="PS51208">
    <property type="entry name" value="AUTOTRANSPORTER"/>
    <property type="match status" value="1"/>
</dbReference>
<dbReference type="Gene3D" id="2.40.128.130">
    <property type="entry name" value="Autotransporter beta-domain"/>
    <property type="match status" value="1"/>
</dbReference>
<evidence type="ECO:0000259" key="1">
    <source>
        <dbReference type="PROSITE" id="PS51208"/>
    </source>
</evidence>
<dbReference type="AlphaFoldDB" id="R6WV18"/>
<feature type="domain" description="Autotransporter" evidence="1">
    <location>
        <begin position="117"/>
        <end position="381"/>
    </location>
</feature>
<dbReference type="SMART" id="SM00869">
    <property type="entry name" value="Autotransporter"/>
    <property type="match status" value="1"/>
</dbReference>
<dbReference type="Pfam" id="PF03797">
    <property type="entry name" value="Autotransporter"/>
    <property type="match status" value="1"/>
</dbReference>
<dbReference type="PANTHER" id="PTHR35037">
    <property type="entry name" value="C-TERMINAL REGION OF AIDA-LIKE PROTEIN"/>
    <property type="match status" value="1"/>
</dbReference>
<dbReference type="SUPFAM" id="SSF103515">
    <property type="entry name" value="Autotransporter"/>
    <property type="match status" value="1"/>
</dbReference>
<reference evidence="2" key="1">
    <citation type="submission" date="2012-11" db="EMBL/GenBank/DDBJ databases">
        <title>Dependencies among metagenomic species, viruses, plasmids and units of genetic variation.</title>
        <authorList>
            <person name="Nielsen H.B."/>
            <person name="Almeida M."/>
            <person name="Juncker A.S."/>
            <person name="Rasmussen S."/>
            <person name="Li J."/>
            <person name="Sunagawa S."/>
            <person name="Plichta D."/>
            <person name="Gautier L."/>
            <person name="Le Chatelier E."/>
            <person name="Peletier E."/>
            <person name="Bonde I."/>
            <person name="Nielsen T."/>
            <person name="Manichanh C."/>
            <person name="Arumugam M."/>
            <person name="Batto J."/>
            <person name="Santos M.B.Q.D."/>
            <person name="Blom N."/>
            <person name="Borruel N."/>
            <person name="Burgdorf K.S."/>
            <person name="Boumezbeur F."/>
            <person name="Casellas F."/>
            <person name="Dore J."/>
            <person name="Guarner F."/>
            <person name="Hansen T."/>
            <person name="Hildebrand F."/>
            <person name="Kaas R.S."/>
            <person name="Kennedy S."/>
            <person name="Kristiansen K."/>
            <person name="Kultima J.R."/>
            <person name="Leonard P."/>
            <person name="Levenez F."/>
            <person name="Lund O."/>
            <person name="Moumen B."/>
            <person name="Le Paslier D."/>
            <person name="Pons N."/>
            <person name="Pedersen O."/>
            <person name="Prifti E."/>
            <person name="Qin J."/>
            <person name="Raes J."/>
            <person name="Tap J."/>
            <person name="Tims S."/>
            <person name="Ussery D.W."/>
            <person name="Yamada T."/>
            <person name="MetaHit consortium"/>
            <person name="Renault P."/>
            <person name="Sicheritz-Ponten T."/>
            <person name="Bork P."/>
            <person name="Wang J."/>
            <person name="Brunak S."/>
            <person name="Ehrlich S.D."/>
        </authorList>
    </citation>
    <scope>NUCLEOTIDE SEQUENCE [LARGE SCALE GENOMIC DNA]</scope>
</reference>
<dbReference type="InterPro" id="IPR051551">
    <property type="entry name" value="Autotransporter_adhesion"/>
</dbReference>
<comment type="caution">
    <text evidence="2">The sequence shown here is derived from an EMBL/GenBank/DDBJ whole genome shotgun (WGS) entry which is preliminary data.</text>
</comment>
<organism evidence="2">
    <name type="scientific">Phascolarctobacterium succinatutens CAG:287</name>
    <dbReference type="NCBI Taxonomy" id="1263101"/>
    <lineage>
        <taxon>Bacteria</taxon>
        <taxon>Bacillati</taxon>
        <taxon>Bacillota</taxon>
        <taxon>Negativicutes</taxon>
        <taxon>Acidaminococcales</taxon>
        <taxon>Acidaminococcaceae</taxon>
        <taxon>Phascolarctobacterium</taxon>
    </lineage>
</organism>
<dbReference type="InterPro" id="IPR006315">
    <property type="entry name" value="OM_autotransptr_brl_dom"/>
</dbReference>
<dbReference type="NCBIfam" id="TIGR01414">
    <property type="entry name" value="autotrans_barl"/>
    <property type="match status" value="1"/>
</dbReference>
<dbReference type="HOGENOM" id="CLU_725321_0_0_9"/>
<name>R6WV18_9FIRM</name>
<dbReference type="Proteomes" id="UP000014937">
    <property type="component" value="Unassembled WGS sequence"/>
</dbReference>
<sequence>MATGSNGINTFDKDSVEDAFKGLANKLIYKDAEKNPGNLKAELQLGGGLTGSNVSWSGDIEWDGNKGSYKLDSAEQSIKLLYDEDAVSKDTRAAIMSGMVGWRNAATDTYRARAGAYGEDNQGVWARTWGGQNKYTGNNTSFKNSYWAGQVGYDKTLANGWNVGVAFDYMTGDDSYYAGSGDTKTYTLGLYGSKEISNNEFIDLTAKVGRVSNDFETKDILGRTVKGDYKANGFSFSGQYSKRFGSEAAGYFEPQAQLTIGRLGSCDFDSTGTLEGHISQDAFTSIVGRLGIEAGQASDHGRYFARLSLSHEFAGNVDTHFSDSSASMTREFNLDGTWCDLTVGGTYDLSDKVSFYGDVTKTLTGDYKQDWKVNAGLRFTF</sequence>
<gene>
    <name evidence="2" type="ORF">BN587_02144</name>
</gene>